<dbReference type="Pfam" id="PF02620">
    <property type="entry name" value="YceD"/>
    <property type="match status" value="1"/>
</dbReference>
<name>A0A450ZJN8_9GAMM</name>
<comment type="similarity">
    <text evidence="2">Belongs to the DUF177 domain family.</text>
</comment>
<dbReference type="GO" id="GO:0042254">
    <property type="term" value="P:ribosome biogenesis"/>
    <property type="evidence" value="ECO:0007669"/>
    <property type="project" value="UniProtKB-KW"/>
</dbReference>
<evidence type="ECO:0000313" key="6">
    <source>
        <dbReference type="EMBL" id="VFK53999.1"/>
    </source>
</evidence>
<evidence type="ECO:0000256" key="2">
    <source>
        <dbReference type="ARBA" id="ARBA00010740"/>
    </source>
</evidence>
<protein>
    <recommendedName>
        <fullName evidence="3">Large ribosomal RNA subunit accumulation protein YceD</fullName>
    </recommendedName>
    <alternativeName>
        <fullName evidence="5">23S rRNA accumulation protein YceD</fullName>
    </alternativeName>
</protein>
<dbReference type="InterPro" id="IPR039255">
    <property type="entry name" value="YceD_bac"/>
</dbReference>
<dbReference type="GO" id="GO:0005829">
    <property type="term" value="C:cytosol"/>
    <property type="evidence" value="ECO:0007669"/>
    <property type="project" value="TreeGrafter"/>
</dbReference>
<dbReference type="AlphaFoldDB" id="A0A450ZJN8"/>
<accession>A0A450ZJN8</accession>
<evidence type="ECO:0000256" key="1">
    <source>
        <dbReference type="ARBA" id="ARBA00002868"/>
    </source>
</evidence>
<organism evidence="6">
    <name type="scientific">Candidatus Kentrum sp. TUN</name>
    <dbReference type="NCBI Taxonomy" id="2126343"/>
    <lineage>
        <taxon>Bacteria</taxon>
        <taxon>Pseudomonadati</taxon>
        <taxon>Pseudomonadota</taxon>
        <taxon>Gammaproteobacteria</taxon>
        <taxon>Candidatus Kentrum</taxon>
    </lineage>
</organism>
<reference evidence="6" key="1">
    <citation type="submission" date="2019-02" db="EMBL/GenBank/DDBJ databases">
        <authorList>
            <person name="Gruber-Vodicka R. H."/>
            <person name="Seah K. B. B."/>
        </authorList>
    </citation>
    <scope>NUCLEOTIDE SEQUENCE</scope>
    <source>
        <strain evidence="7">BECK_BY2</strain>
        <strain evidence="6">BECK_BY3</strain>
    </source>
</reference>
<dbReference type="InterPro" id="IPR003772">
    <property type="entry name" value="YceD"/>
</dbReference>
<evidence type="ECO:0000256" key="4">
    <source>
        <dbReference type="ARBA" id="ARBA00022517"/>
    </source>
</evidence>
<dbReference type="PANTHER" id="PTHR38099:SF1">
    <property type="entry name" value="LARGE RIBOSOMAL RNA SUBUNIT ACCUMULATION PROTEIN YCED"/>
    <property type="match status" value="1"/>
</dbReference>
<sequence>MLQDLPELIYPLQFARSRRFLRGRVTLVEMHRLRPLLAAREGNVDVNFQFGPDNSDRLSIQGTVRADLYLICQRCLGAMLFHAESDVRLNLVSADDQMGCLVKHVSPGFELLVVVNDEAMTLSDLVEDELLLALPIVPKHVDDICEVASRHLVTESVQNNRKKPFAMLGDLIERTE</sequence>
<proteinExistence type="inferred from homology"/>
<dbReference type="EMBL" id="CAADFV010000036">
    <property type="protein sequence ID" value="VFK56032.1"/>
    <property type="molecule type" value="Genomic_DNA"/>
</dbReference>
<dbReference type="PANTHER" id="PTHR38099">
    <property type="entry name" value="LARGE RIBOSOMAL RNA SUBUNIT ACCUMULATION PROTEIN YCED"/>
    <property type="match status" value="1"/>
</dbReference>
<dbReference type="EMBL" id="CAADFY010000035">
    <property type="protein sequence ID" value="VFK53999.1"/>
    <property type="molecule type" value="Genomic_DNA"/>
</dbReference>
<keyword evidence="4" id="KW-0690">Ribosome biogenesis</keyword>
<gene>
    <name evidence="7" type="ORF">BECKTUN1418E_GA0071001_103615</name>
    <name evidence="6" type="ORF">BECKTUN1418F_GA0071002_103515</name>
</gene>
<evidence type="ECO:0000313" key="7">
    <source>
        <dbReference type="EMBL" id="VFK56032.1"/>
    </source>
</evidence>
<comment type="function">
    <text evidence="1">Plays a role in synthesis, processing and/or stability of 23S rRNA.</text>
</comment>
<evidence type="ECO:0000256" key="5">
    <source>
        <dbReference type="ARBA" id="ARBA00031841"/>
    </source>
</evidence>
<evidence type="ECO:0000256" key="3">
    <source>
        <dbReference type="ARBA" id="ARBA00015716"/>
    </source>
</evidence>